<evidence type="ECO:0000313" key="3">
    <source>
        <dbReference type="EMBL" id="AGT16783.1"/>
    </source>
</evidence>
<gene>
    <name evidence="3" type="ORF">SHCRBa_001_I10_R_120</name>
</gene>
<keyword evidence="2" id="KW-0732">Signal</keyword>
<evidence type="ECO:0000256" key="1">
    <source>
        <dbReference type="SAM" id="MobiDB-lite"/>
    </source>
</evidence>
<feature type="region of interest" description="Disordered" evidence="1">
    <location>
        <begin position="25"/>
        <end position="48"/>
    </location>
</feature>
<reference evidence="3" key="1">
    <citation type="submission" date="2013-05" db="EMBL/GenBank/DDBJ databases">
        <title>Building the sugarcane genome for biotechnology and identifying evolutionary trends.</title>
        <authorList>
            <person name="De Setta N."/>
            <person name="Monteiro-Vitorello C.B."/>
            <person name="Metcalfe C.J."/>
            <person name="Cruz G.M.Q."/>
            <person name="Del Bem L.E."/>
            <person name="Vicentini R."/>
            <person name="Nogueira F.T.S."/>
            <person name="Campos R.A."/>
            <person name="Nunes S.L."/>
            <person name="Turrini P.C.G."/>
            <person name="Vieira A.P."/>
            <person name="Cruz E.A.O."/>
            <person name="Correa T.C.S."/>
            <person name="Hotta C.T."/>
            <person name="de Mello-Varani A."/>
            <person name="Vautrin S."/>
            <person name="Trindade A.S."/>
            <person name="Vilela M.M."/>
            <person name="Horta C.L."/>
            <person name="Sato P.M."/>
            <person name="de Andrade R.F."/>
            <person name="Nishiyama M.Y."/>
            <person name="Cardoso-Silva C.B."/>
            <person name="Scortecci K.C."/>
            <person name="Garcia A.A.F."/>
            <person name="Carneiro M.S."/>
            <person name="Kim C."/>
            <person name="Paterson A.H."/>
            <person name="Berges H."/>
            <person name="D'Hont A."/>
            <person name="de-Souza A.P."/>
            <person name="Souza G.M."/>
            <person name="Vincentz M."/>
            <person name="Kitajima J.P."/>
            <person name="Van Sluys M.-A."/>
        </authorList>
    </citation>
    <scope>NUCLEOTIDE SEQUENCE</scope>
</reference>
<sequence>MSTPVAQAVVALALAAILSTPAPQADTFSNVPPTLSGGDGKQERIKHPRSAKALQCTTKCVGTCIRGGGGAPGEGPLNVRRPLVVFKDGFRSRQYWWSARISATASRMGRMDPDAGQSNMPIPKFLKQLSWLQCMLYWDPRSSSSVRPPKAEFQRQQGHTRETAITLFQLSIRAWTSSLVCCLCSPVGD</sequence>
<dbReference type="EMBL" id="KF184833">
    <property type="protein sequence ID" value="AGT16783.1"/>
    <property type="molecule type" value="Genomic_DNA"/>
</dbReference>
<dbReference type="PANTHER" id="PTHR36006">
    <property type="entry name" value="BNAC02G25390D PROTEIN"/>
    <property type="match status" value="1"/>
</dbReference>
<dbReference type="PANTHER" id="PTHR36006:SF2">
    <property type="entry name" value="OS06G0704200 PROTEIN"/>
    <property type="match status" value="1"/>
</dbReference>
<dbReference type="AlphaFoldDB" id="A0A059Q0I4"/>
<name>A0A059Q0I4_9POAL</name>
<evidence type="ECO:0000256" key="2">
    <source>
        <dbReference type="SAM" id="SignalP"/>
    </source>
</evidence>
<feature type="chain" id="PRO_5001578938" evidence="2">
    <location>
        <begin position="28"/>
        <end position="189"/>
    </location>
</feature>
<protein>
    <submittedName>
        <fullName evidence="3">Uncharacterized protein</fullName>
    </submittedName>
</protein>
<organism evidence="3">
    <name type="scientific">Saccharum hybrid cultivar R570</name>
    <dbReference type="NCBI Taxonomy" id="131158"/>
    <lineage>
        <taxon>Eukaryota</taxon>
        <taxon>Viridiplantae</taxon>
        <taxon>Streptophyta</taxon>
        <taxon>Embryophyta</taxon>
        <taxon>Tracheophyta</taxon>
        <taxon>Spermatophyta</taxon>
        <taxon>Magnoliopsida</taxon>
        <taxon>Liliopsida</taxon>
        <taxon>Poales</taxon>
        <taxon>Poaceae</taxon>
        <taxon>PACMAD clade</taxon>
        <taxon>Panicoideae</taxon>
        <taxon>Andropogonodae</taxon>
        <taxon>Andropogoneae</taxon>
        <taxon>Saccharinae</taxon>
        <taxon>Saccharum</taxon>
        <taxon>Saccharum officinarum species complex</taxon>
    </lineage>
</organism>
<proteinExistence type="predicted"/>
<accession>A0A059Q0I4</accession>
<feature type="signal peptide" evidence="2">
    <location>
        <begin position="1"/>
        <end position="27"/>
    </location>
</feature>